<dbReference type="GO" id="GO:0006487">
    <property type="term" value="P:protein N-linked glycosylation"/>
    <property type="evidence" value="ECO:0007669"/>
    <property type="project" value="TreeGrafter"/>
</dbReference>
<dbReference type="PROSITE" id="PS51464">
    <property type="entry name" value="SIS"/>
    <property type="match status" value="1"/>
</dbReference>
<evidence type="ECO:0000259" key="4">
    <source>
        <dbReference type="PROSITE" id="PS51464"/>
    </source>
</evidence>
<accession>A0A7T7XRI5</accession>
<dbReference type="AlphaFoldDB" id="A0A7T7XRI5"/>
<gene>
    <name evidence="5" type="ORF">JFL75_09685</name>
</gene>
<dbReference type="GO" id="GO:0097367">
    <property type="term" value="F:carbohydrate derivative binding"/>
    <property type="evidence" value="ECO:0007669"/>
    <property type="project" value="InterPro"/>
</dbReference>
<dbReference type="InterPro" id="IPR001347">
    <property type="entry name" value="SIS_dom"/>
</dbReference>
<dbReference type="KEGG" id="bhc:JFL75_09685"/>
<evidence type="ECO:0000313" key="5">
    <source>
        <dbReference type="EMBL" id="QQO11160.1"/>
    </source>
</evidence>
<dbReference type="GO" id="GO:0006047">
    <property type="term" value="P:UDP-N-acetylglucosamine metabolic process"/>
    <property type="evidence" value="ECO:0007669"/>
    <property type="project" value="TreeGrafter"/>
</dbReference>
<dbReference type="Proteomes" id="UP000595917">
    <property type="component" value="Chromosome"/>
</dbReference>
<proteinExistence type="predicted"/>
<dbReference type="Pfam" id="PF01380">
    <property type="entry name" value="SIS"/>
    <property type="match status" value="1"/>
</dbReference>
<sequence length="359" mass="38205">MDRREPELILDQMKTYGNLHRKELPGLLLNPGLSKDAVDLKPVHVVYAIGDGDSYYAAQSAEYGFKHISGTIYFPVPALEFLHYILPVLGERNPETLLVIGISASGGSPIVVEAIQECRSRYPKIKTLAICGKKESLLESSAEYSEAVQLEELGRTPGIRTYAASLTGLFSAACSIGEAKGRSGSLSRKSIAAFIAENAEGAEKTIENTIRMGPALADIAGGSFIGCVGSGPDQGTALFSSAKIVEGSGVTAAGQDLEEWNHVESFAYPLDSALIIFANPGPAFKRAATLISAAKALGHRIIAVVPGEIHDFDASADAVVPVFGIFNELLAPLTQYIPGTVLAYYLAKKHGRAMFMSDR</sequence>
<dbReference type="PANTHER" id="PTHR10937:SF0">
    <property type="entry name" value="GLUTAMINE--FRUCTOSE-6-PHOSPHATE TRANSAMINASE (ISOMERIZING)"/>
    <property type="match status" value="1"/>
</dbReference>
<organism evidence="5 6">
    <name type="scientific">Breznakiella homolactica</name>
    <dbReference type="NCBI Taxonomy" id="2798577"/>
    <lineage>
        <taxon>Bacteria</taxon>
        <taxon>Pseudomonadati</taxon>
        <taxon>Spirochaetota</taxon>
        <taxon>Spirochaetia</taxon>
        <taxon>Spirochaetales</taxon>
        <taxon>Breznakiellaceae</taxon>
        <taxon>Breznakiella</taxon>
    </lineage>
</organism>
<dbReference type="EMBL" id="CP067089">
    <property type="protein sequence ID" value="QQO11160.1"/>
    <property type="molecule type" value="Genomic_DNA"/>
</dbReference>
<dbReference type="EC" id="2.6.1.16" evidence="2"/>
<keyword evidence="6" id="KW-1185">Reference proteome</keyword>
<dbReference type="InterPro" id="IPR046348">
    <property type="entry name" value="SIS_dom_sf"/>
</dbReference>
<evidence type="ECO:0000256" key="2">
    <source>
        <dbReference type="ARBA" id="ARBA00012916"/>
    </source>
</evidence>
<reference evidence="5" key="1">
    <citation type="submission" date="2021-01" db="EMBL/GenBank/DDBJ databases">
        <title>Description of Breznakiella homolactica.</title>
        <authorList>
            <person name="Song Y."/>
            <person name="Brune A."/>
        </authorList>
    </citation>
    <scope>NUCLEOTIDE SEQUENCE</scope>
    <source>
        <strain evidence="5">RmG30</strain>
    </source>
</reference>
<evidence type="ECO:0000256" key="1">
    <source>
        <dbReference type="ARBA" id="ARBA00001031"/>
    </source>
</evidence>
<evidence type="ECO:0000313" key="6">
    <source>
        <dbReference type="Proteomes" id="UP000595917"/>
    </source>
</evidence>
<name>A0A7T7XRI5_9SPIR</name>
<dbReference type="Gene3D" id="3.40.50.10490">
    <property type="entry name" value="Glucose-6-phosphate isomerase like protein, domain 1"/>
    <property type="match status" value="2"/>
</dbReference>
<evidence type="ECO:0000256" key="3">
    <source>
        <dbReference type="ARBA" id="ARBA00016090"/>
    </source>
</evidence>
<protein>
    <recommendedName>
        <fullName evidence="3">Glutamine--fructose-6-phosphate aminotransferase [isomerizing]</fullName>
        <ecNumber evidence="2">2.6.1.16</ecNumber>
    </recommendedName>
</protein>
<dbReference type="PANTHER" id="PTHR10937">
    <property type="entry name" value="GLUCOSAMINE--FRUCTOSE-6-PHOSPHATE AMINOTRANSFERASE, ISOMERIZING"/>
    <property type="match status" value="1"/>
</dbReference>
<dbReference type="GO" id="GO:0006002">
    <property type="term" value="P:fructose 6-phosphate metabolic process"/>
    <property type="evidence" value="ECO:0007669"/>
    <property type="project" value="TreeGrafter"/>
</dbReference>
<dbReference type="SUPFAM" id="SSF53697">
    <property type="entry name" value="SIS domain"/>
    <property type="match status" value="1"/>
</dbReference>
<feature type="domain" description="SIS" evidence="4">
    <location>
        <begin position="36"/>
        <end position="182"/>
    </location>
</feature>
<comment type="catalytic activity">
    <reaction evidence="1">
        <text>D-fructose 6-phosphate + L-glutamine = D-glucosamine 6-phosphate + L-glutamate</text>
        <dbReference type="Rhea" id="RHEA:13237"/>
        <dbReference type="ChEBI" id="CHEBI:29985"/>
        <dbReference type="ChEBI" id="CHEBI:58359"/>
        <dbReference type="ChEBI" id="CHEBI:58725"/>
        <dbReference type="ChEBI" id="CHEBI:61527"/>
        <dbReference type="EC" id="2.6.1.16"/>
    </reaction>
</comment>
<dbReference type="GO" id="GO:0004360">
    <property type="term" value="F:glutamine-fructose-6-phosphate transaminase (isomerizing) activity"/>
    <property type="evidence" value="ECO:0007669"/>
    <property type="project" value="UniProtKB-EC"/>
</dbReference>
<dbReference type="RefSeq" id="WP_215628469.1">
    <property type="nucleotide sequence ID" value="NZ_CP067089.2"/>
</dbReference>